<proteinExistence type="predicted"/>
<dbReference type="AlphaFoldDB" id="A0AAV3RDS7"/>
<feature type="region of interest" description="Disordered" evidence="1">
    <location>
        <begin position="26"/>
        <end position="45"/>
    </location>
</feature>
<protein>
    <submittedName>
        <fullName evidence="2">Uncharacterized protein</fullName>
    </submittedName>
</protein>
<name>A0AAV3RDS7_LITER</name>
<comment type="caution">
    <text evidence="2">The sequence shown here is derived from an EMBL/GenBank/DDBJ whole genome shotgun (WGS) entry which is preliminary data.</text>
</comment>
<sequence length="79" mass="9443">MRAYWKIFGIRCYGNHGIKRINHRTRPAQKEMKHQQRYMGAGSADGCIPRMDNPFDTDYNREYVLRKKALHAYELHFLA</sequence>
<evidence type="ECO:0000313" key="2">
    <source>
        <dbReference type="EMBL" id="GAA0174015.1"/>
    </source>
</evidence>
<keyword evidence="3" id="KW-1185">Reference proteome</keyword>
<dbReference type="Proteomes" id="UP001454036">
    <property type="component" value="Unassembled WGS sequence"/>
</dbReference>
<reference evidence="2 3" key="1">
    <citation type="submission" date="2024-01" db="EMBL/GenBank/DDBJ databases">
        <title>The complete chloroplast genome sequence of Lithospermum erythrorhizon: insights into the phylogenetic relationship among Boraginaceae species and the maternal lineages of purple gromwells.</title>
        <authorList>
            <person name="Okada T."/>
            <person name="Watanabe K."/>
        </authorList>
    </citation>
    <scope>NUCLEOTIDE SEQUENCE [LARGE SCALE GENOMIC DNA]</scope>
</reference>
<evidence type="ECO:0000313" key="3">
    <source>
        <dbReference type="Proteomes" id="UP001454036"/>
    </source>
</evidence>
<gene>
    <name evidence="2" type="ORF">LIER_27494</name>
</gene>
<organism evidence="2 3">
    <name type="scientific">Lithospermum erythrorhizon</name>
    <name type="common">Purple gromwell</name>
    <name type="synonym">Lithospermum officinale var. erythrorhizon</name>
    <dbReference type="NCBI Taxonomy" id="34254"/>
    <lineage>
        <taxon>Eukaryota</taxon>
        <taxon>Viridiplantae</taxon>
        <taxon>Streptophyta</taxon>
        <taxon>Embryophyta</taxon>
        <taxon>Tracheophyta</taxon>
        <taxon>Spermatophyta</taxon>
        <taxon>Magnoliopsida</taxon>
        <taxon>eudicotyledons</taxon>
        <taxon>Gunneridae</taxon>
        <taxon>Pentapetalae</taxon>
        <taxon>asterids</taxon>
        <taxon>lamiids</taxon>
        <taxon>Boraginales</taxon>
        <taxon>Boraginaceae</taxon>
        <taxon>Boraginoideae</taxon>
        <taxon>Lithospermeae</taxon>
        <taxon>Lithospermum</taxon>
    </lineage>
</organism>
<evidence type="ECO:0000256" key="1">
    <source>
        <dbReference type="SAM" id="MobiDB-lite"/>
    </source>
</evidence>
<dbReference type="EMBL" id="BAABME010008869">
    <property type="protein sequence ID" value="GAA0174015.1"/>
    <property type="molecule type" value="Genomic_DNA"/>
</dbReference>
<accession>A0AAV3RDS7</accession>